<dbReference type="AlphaFoldDB" id="A0A6S7LBZ3"/>
<feature type="non-terminal residue" evidence="1">
    <location>
        <position position="90"/>
    </location>
</feature>
<reference evidence="1" key="1">
    <citation type="submission" date="2020-04" db="EMBL/GenBank/DDBJ databases">
        <authorList>
            <person name="Alioto T."/>
            <person name="Alioto T."/>
            <person name="Gomez Garrido J."/>
        </authorList>
    </citation>
    <scope>NUCLEOTIDE SEQUENCE</scope>
    <source>
        <strain evidence="1">A484AB</strain>
    </source>
</reference>
<name>A0A6S7LBZ3_PARCT</name>
<comment type="caution">
    <text evidence="1">The sequence shown here is derived from an EMBL/GenBank/DDBJ whole genome shotgun (WGS) entry which is preliminary data.</text>
</comment>
<evidence type="ECO:0000313" key="1">
    <source>
        <dbReference type="EMBL" id="CAB4035142.1"/>
    </source>
</evidence>
<dbReference type="OrthoDB" id="5972764at2759"/>
<sequence>MACEELTDFLGNIEQKIGKESYEIILTNTLRDNNFTSRLSLKLLDPENLDVIFAKSKLPLGSRKIPEYHLDLLRNESPLSKPKPQRTDRA</sequence>
<proteinExistence type="predicted"/>
<dbReference type="EMBL" id="CACRXK020020755">
    <property type="protein sequence ID" value="CAB4035142.1"/>
    <property type="molecule type" value="Genomic_DNA"/>
</dbReference>
<accession>A0A6S7LBZ3</accession>
<keyword evidence="2" id="KW-1185">Reference proteome</keyword>
<organism evidence="1 2">
    <name type="scientific">Paramuricea clavata</name>
    <name type="common">Red gorgonian</name>
    <name type="synonym">Violescent sea-whip</name>
    <dbReference type="NCBI Taxonomy" id="317549"/>
    <lineage>
        <taxon>Eukaryota</taxon>
        <taxon>Metazoa</taxon>
        <taxon>Cnidaria</taxon>
        <taxon>Anthozoa</taxon>
        <taxon>Octocorallia</taxon>
        <taxon>Malacalcyonacea</taxon>
        <taxon>Plexauridae</taxon>
        <taxon>Paramuricea</taxon>
    </lineage>
</organism>
<protein>
    <submittedName>
        <fullName evidence="1">Uncharacterized protein</fullName>
    </submittedName>
</protein>
<gene>
    <name evidence="1" type="ORF">PACLA_8A072177</name>
</gene>
<evidence type="ECO:0000313" key="2">
    <source>
        <dbReference type="Proteomes" id="UP001152795"/>
    </source>
</evidence>
<dbReference type="Proteomes" id="UP001152795">
    <property type="component" value="Unassembled WGS sequence"/>
</dbReference>